<protein>
    <submittedName>
        <fullName evidence="4">BON domain-containing protein</fullName>
    </submittedName>
</protein>
<dbReference type="InterPro" id="IPR051686">
    <property type="entry name" value="Lipoprotein_DolP"/>
</dbReference>
<comment type="caution">
    <text evidence="4">The sequence shown here is derived from an EMBL/GenBank/DDBJ whole genome shotgun (WGS) entry which is preliminary data.</text>
</comment>
<gene>
    <name evidence="4" type="ORF">MNODULE_11425</name>
</gene>
<accession>A0A7X6IBF3</accession>
<evidence type="ECO:0000259" key="3">
    <source>
        <dbReference type="PROSITE" id="PS50914"/>
    </source>
</evidence>
<dbReference type="AlphaFoldDB" id="A0A7X6IBF3"/>
<dbReference type="Gene3D" id="3.30.1340.30">
    <property type="match status" value="1"/>
</dbReference>
<feature type="signal peptide" evidence="2">
    <location>
        <begin position="1"/>
        <end position="21"/>
    </location>
</feature>
<proteinExistence type="predicted"/>
<feature type="chain" id="PRO_5030898779" evidence="2">
    <location>
        <begin position="22"/>
        <end position="130"/>
    </location>
</feature>
<dbReference type="InterPro" id="IPR007055">
    <property type="entry name" value="BON_dom"/>
</dbReference>
<name>A0A7X6IBF3_9BACT</name>
<reference evidence="4 5" key="1">
    <citation type="journal article" date="2020" name="Nature">
        <title>Bacterial chemolithoautotrophy via manganese oxidation.</title>
        <authorList>
            <person name="Yu H."/>
            <person name="Leadbetter J.R."/>
        </authorList>
    </citation>
    <scope>NUCLEOTIDE SEQUENCE [LARGE SCALE GENOMIC DNA]</scope>
    <source>
        <strain evidence="4 5">Mn-1</strain>
    </source>
</reference>
<keyword evidence="5" id="KW-1185">Reference proteome</keyword>
<evidence type="ECO:0000256" key="1">
    <source>
        <dbReference type="SAM" id="MobiDB-lite"/>
    </source>
</evidence>
<feature type="domain" description="BON" evidence="3">
    <location>
        <begin position="56"/>
        <end position="126"/>
    </location>
</feature>
<dbReference type="PANTHER" id="PTHR34606">
    <property type="entry name" value="BON DOMAIN-CONTAINING PROTEIN"/>
    <property type="match status" value="1"/>
</dbReference>
<organism evidence="4 5">
    <name type="scientific">Candidatus Manganitrophus noduliformans</name>
    <dbReference type="NCBI Taxonomy" id="2606439"/>
    <lineage>
        <taxon>Bacteria</taxon>
        <taxon>Pseudomonadati</taxon>
        <taxon>Nitrospirota</taxon>
        <taxon>Nitrospiria</taxon>
        <taxon>Candidatus Troglogloeales</taxon>
        <taxon>Candidatus Manganitrophaceae</taxon>
        <taxon>Candidatus Manganitrophus</taxon>
    </lineage>
</organism>
<keyword evidence="2" id="KW-0732">Signal</keyword>
<evidence type="ECO:0000256" key="2">
    <source>
        <dbReference type="SAM" id="SignalP"/>
    </source>
</evidence>
<evidence type="ECO:0000313" key="5">
    <source>
        <dbReference type="Proteomes" id="UP000534783"/>
    </source>
</evidence>
<dbReference type="EMBL" id="VTOW01000002">
    <property type="protein sequence ID" value="NKE71349.1"/>
    <property type="molecule type" value="Genomic_DNA"/>
</dbReference>
<sequence length="130" mass="13984">MNRIVWIIAVLFVLTGGPADAVEKEGPSVAPDNSEINQRDRGSSAVTPEVQGTDPADVETTRKIRKKITEDDSLSTTAKNVKIITQEGKVTLRGPVNSPAEKEKIAEKAEQIAGAGKVENELEVKSSTMR</sequence>
<dbReference type="PANTHER" id="PTHR34606:SF15">
    <property type="entry name" value="BON DOMAIN-CONTAINING PROTEIN"/>
    <property type="match status" value="1"/>
</dbReference>
<evidence type="ECO:0000313" key="4">
    <source>
        <dbReference type="EMBL" id="NKE71349.1"/>
    </source>
</evidence>
<dbReference type="Proteomes" id="UP000534783">
    <property type="component" value="Unassembled WGS sequence"/>
</dbReference>
<dbReference type="RefSeq" id="WP_168059902.1">
    <property type="nucleotide sequence ID" value="NZ_VTOW01000002.1"/>
</dbReference>
<dbReference type="Pfam" id="PF04972">
    <property type="entry name" value="BON"/>
    <property type="match status" value="1"/>
</dbReference>
<dbReference type="PROSITE" id="PS50914">
    <property type="entry name" value="BON"/>
    <property type="match status" value="1"/>
</dbReference>
<feature type="region of interest" description="Disordered" evidence="1">
    <location>
        <begin position="21"/>
        <end position="61"/>
    </location>
</feature>